<dbReference type="Proteomes" id="UP000886595">
    <property type="component" value="Unassembled WGS sequence"/>
</dbReference>
<evidence type="ECO:0000313" key="2">
    <source>
        <dbReference type="Proteomes" id="UP000886595"/>
    </source>
</evidence>
<dbReference type="EMBL" id="JAAMPC010000016">
    <property type="protein sequence ID" value="KAG2250567.1"/>
    <property type="molecule type" value="Genomic_DNA"/>
</dbReference>
<dbReference type="GO" id="GO:0009501">
    <property type="term" value="C:amyloplast"/>
    <property type="evidence" value="ECO:0007669"/>
    <property type="project" value="TreeGrafter"/>
</dbReference>
<organism evidence="1 2">
    <name type="scientific">Brassica carinata</name>
    <name type="common">Ethiopian mustard</name>
    <name type="synonym">Abyssinian cabbage</name>
    <dbReference type="NCBI Taxonomy" id="52824"/>
    <lineage>
        <taxon>Eukaryota</taxon>
        <taxon>Viridiplantae</taxon>
        <taxon>Streptophyta</taxon>
        <taxon>Embryophyta</taxon>
        <taxon>Tracheophyta</taxon>
        <taxon>Spermatophyta</taxon>
        <taxon>Magnoliopsida</taxon>
        <taxon>eudicotyledons</taxon>
        <taxon>Gunneridae</taxon>
        <taxon>Pentapetalae</taxon>
        <taxon>rosids</taxon>
        <taxon>malvids</taxon>
        <taxon>Brassicales</taxon>
        <taxon>Brassicaceae</taxon>
        <taxon>Brassiceae</taxon>
        <taxon>Brassica</taxon>
    </lineage>
</organism>
<reference evidence="1 2" key="1">
    <citation type="submission" date="2020-02" db="EMBL/GenBank/DDBJ databases">
        <authorList>
            <person name="Ma Q."/>
            <person name="Huang Y."/>
            <person name="Song X."/>
            <person name="Pei D."/>
        </authorList>
    </citation>
    <scope>NUCLEOTIDE SEQUENCE [LARGE SCALE GENOMIC DNA]</scope>
    <source>
        <strain evidence="1">Sxm20200214</strain>
        <tissue evidence="1">Leaf</tissue>
    </source>
</reference>
<keyword evidence="2" id="KW-1185">Reference proteome</keyword>
<protein>
    <submittedName>
        <fullName evidence="1">Uncharacterized protein</fullName>
    </submittedName>
</protein>
<dbReference type="GO" id="GO:0010239">
    <property type="term" value="P:chloroplast mRNA processing"/>
    <property type="evidence" value="ECO:0007669"/>
    <property type="project" value="InterPro"/>
</dbReference>
<sequence length="94" mass="11030">MIFYMHDGFGDDTWLKDCRKRLAETFPRKDPFSVLMPPGIDTDMLGPLRPLTETENTLLRVDFLREVDALLLLSYHETNPSHSSRLIQMWMELC</sequence>
<comment type="caution">
    <text evidence="1">The sequence shown here is derived from an EMBL/GenBank/DDBJ whole genome shotgun (WGS) entry which is preliminary data.</text>
</comment>
<dbReference type="AlphaFoldDB" id="A0A8X7PGK3"/>
<dbReference type="GO" id="GO:0009658">
    <property type="term" value="P:chloroplast organization"/>
    <property type="evidence" value="ECO:0007669"/>
    <property type="project" value="InterPro"/>
</dbReference>
<dbReference type="InterPro" id="IPR034563">
    <property type="entry name" value="PALE_CRESS"/>
</dbReference>
<dbReference type="GO" id="GO:0009509">
    <property type="term" value="C:chromoplast"/>
    <property type="evidence" value="ECO:0007669"/>
    <property type="project" value="TreeGrafter"/>
</dbReference>
<dbReference type="GO" id="GO:0071482">
    <property type="term" value="P:cellular response to light stimulus"/>
    <property type="evidence" value="ECO:0007669"/>
    <property type="project" value="TreeGrafter"/>
</dbReference>
<dbReference type="OrthoDB" id="1677763at2759"/>
<accession>A0A8X7PGK3</accession>
<name>A0A8X7PGK3_BRACI</name>
<gene>
    <name evidence="1" type="ORF">Bca52824_080703</name>
</gene>
<evidence type="ECO:0000313" key="1">
    <source>
        <dbReference type="EMBL" id="KAG2250567.1"/>
    </source>
</evidence>
<dbReference type="GO" id="GO:0009537">
    <property type="term" value="C:proplastid"/>
    <property type="evidence" value="ECO:0007669"/>
    <property type="project" value="TreeGrafter"/>
</dbReference>
<proteinExistence type="predicted"/>
<dbReference type="GO" id="GO:0009965">
    <property type="term" value="P:leaf morphogenesis"/>
    <property type="evidence" value="ECO:0007669"/>
    <property type="project" value="TreeGrafter"/>
</dbReference>
<dbReference type="GO" id="GO:0009513">
    <property type="term" value="C:etioplast"/>
    <property type="evidence" value="ECO:0007669"/>
    <property type="project" value="TreeGrafter"/>
</dbReference>
<dbReference type="GO" id="GO:0009507">
    <property type="term" value="C:chloroplast"/>
    <property type="evidence" value="ECO:0007669"/>
    <property type="project" value="TreeGrafter"/>
</dbReference>
<dbReference type="PANTHER" id="PTHR37219:SF1">
    <property type="entry name" value="PROTEIN PALE CRESS, CHLOROPLASTIC"/>
    <property type="match status" value="1"/>
</dbReference>
<dbReference type="PANTHER" id="PTHR37219">
    <property type="entry name" value="PROTEIN PALE CRESS, CHLOROPLASTIC"/>
    <property type="match status" value="1"/>
</dbReference>